<dbReference type="RefSeq" id="WP_309665979.1">
    <property type="nucleotide sequence ID" value="NZ_JAVIZA010000001.1"/>
</dbReference>
<dbReference type="Proteomes" id="UP001260188">
    <property type="component" value="Unassembled WGS sequence"/>
</dbReference>
<evidence type="ECO:0000256" key="2">
    <source>
        <dbReference type="ARBA" id="ARBA00022525"/>
    </source>
</evidence>
<dbReference type="Gene3D" id="2.60.40.1080">
    <property type="match status" value="1"/>
</dbReference>
<dbReference type="Gene3D" id="1.50.10.100">
    <property type="entry name" value="Chondroitin AC/alginate lyase"/>
    <property type="match status" value="1"/>
</dbReference>
<evidence type="ECO:0000259" key="6">
    <source>
        <dbReference type="PROSITE" id="PS50022"/>
    </source>
</evidence>
<keyword evidence="2" id="KW-0964">Secreted</keyword>
<dbReference type="NCBIfam" id="NF033679">
    <property type="entry name" value="DNRLRE_dom"/>
    <property type="match status" value="2"/>
</dbReference>
<keyword evidence="3 5" id="KW-0732">Signal</keyword>
<organism evidence="7 8">
    <name type="scientific">Microbacterium paludicola</name>
    <dbReference type="NCBI Taxonomy" id="300019"/>
    <lineage>
        <taxon>Bacteria</taxon>
        <taxon>Bacillati</taxon>
        <taxon>Actinomycetota</taxon>
        <taxon>Actinomycetes</taxon>
        <taxon>Micrococcales</taxon>
        <taxon>Microbacteriaceae</taxon>
        <taxon>Microbacterium</taxon>
    </lineage>
</organism>
<dbReference type="InterPro" id="IPR000421">
    <property type="entry name" value="FA58C"/>
</dbReference>
<gene>
    <name evidence="7" type="ORF">QE367_001649</name>
</gene>
<dbReference type="InterPro" id="IPR003343">
    <property type="entry name" value="Big_2"/>
</dbReference>
<protein>
    <recommendedName>
        <fullName evidence="6">F5/8 type C domain-containing protein</fullName>
    </recommendedName>
</protein>
<dbReference type="Pfam" id="PF24517">
    <property type="entry name" value="CBM96"/>
    <property type="match status" value="2"/>
</dbReference>
<dbReference type="Pfam" id="PF00754">
    <property type="entry name" value="F5_F8_type_C"/>
    <property type="match status" value="2"/>
</dbReference>
<dbReference type="PANTHER" id="PTHR38045:SF1">
    <property type="entry name" value="HEPARINASE II_III-LIKE PROTEIN"/>
    <property type="match status" value="1"/>
</dbReference>
<evidence type="ECO:0000256" key="3">
    <source>
        <dbReference type="ARBA" id="ARBA00022729"/>
    </source>
</evidence>
<accession>A0ABU1I175</accession>
<evidence type="ECO:0000256" key="4">
    <source>
        <dbReference type="SAM" id="MobiDB-lite"/>
    </source>
</evidence>
<feature type="compositionally biased region" description="Basic and acidic residues" evidence="4">
    <location>
        <begin position="506"/>
        <end position="521"/>
    </location>
</feature>
<sequence length="1565" mass="166165">MRVLTTFLLAASLVAAPASTPAHATVTYGAVSPSVAGAVTSASSDLAEAGRDKLAALGTTAAQVASFEKVGSVSTAHPRILLTSADVTRIRAQVESNAAQKRQFEIVRQRADAALAQPLATYPAGKRMLETSRTVLDRALNLGMAYLVTADTKYAERLRREVVGVAAFKDWGPSSFIDTAEMATAVAISLDWLWPYLTTADRATLSRSLVEKAITPALTVYKSGFSSSGSSESEETNWSALTSNWNVVINSGIAMSSLAIWDQDQATATEALTLSLDNLNLGLAAYGPDGGYAEGPTYWDYATRYLTSLVTSLRSATGGSAGITDTPGLRQTGYFPIRMTSSGGTRFAFGDSDAGSFRSAALVGLGRIFNDGHLTYEGVNNSDGSYPALRVAWFDPAETPPVASYASIPFDGAFEGAAAATLRSAWTGGREIFAGLRTGVRQSSAHQNRDAGTFVLGALGQTWATELGQEDYNLPGYFEDAPTGARWNYYRERAEGQNTLVINPRDASRPSHSSDRNEKRVTSTSRDGLVVANLDGVYDNVSWSRGLRLSGDRREVFLQDEVSVPAGEFDAMWTMHTAARVQLSADGRTARLYLGGRELMARLTSPGDLKFAVMAAEPLPTSPRPAQTANSELQKLVVMASGRTSMTITVQFTPVMGESLGVAKPVVPLGSWSASSDSGESRLTSISIAGKPIAGFDGRSFSYSTEVDPTEPVPPVTATAPAGSTISISPASALPGRTNISVKSSSGAVRTYVVAFERATTRPRSVSATRTTENAPADTIDGDPATYWATWGDQAITWDLGSAKALKSMAVDWRQNAAGRTKYEVETSTDGSTWRKVQDLALDGKSATRTFTLGSGSMRYVRLLVHGDETSDRWSAISEVRFYAWNNSAVVPSSALWAPDAGSFQISGVPAQMSKGESAQASFSLPTSQWGAVSFSSGNQAVIRVGADRRVTAVGEGVTEVGGLIESGGVLRSASTRVRVSDATRFEARPVADSYVQGGATSNQNYGAGSGGMLVKPTSPGSSDGATTRYAYAKFDVASLRGQEIRSAVLSVSGTVIDSADVPRARVDAHTTSGAWTEGGLTFANRPAFGPTIASAFFTKSRSVQKFDVTEALRAQLKSGSNTLDLGFTQDDPEGGRPILVSLDSRESQNPPILQVVIQPQKLPVLSSKATLSQGAAPSTTHDGDLTSYWNTWGRQSISWELKDPAPVKSVAVRWRANSSQRTVWSIETSSDGIQWRRQADSVATGPSAVQQLALPTAEQAKFVRFVVNGDGTKDFYTGINEVWFYDFDVTAPIPEAPPRILGKVEVSSAPGNLNIGNSAPLTVRALDTTGAEIAGARVEVQSSAPEIVTIEDGRMRAVSAGSATVTATAEWNGEERSKALQVISTDPSRTTLAPSGDAYVQGGQALNQNFGNQSGGMLVKPTEVGAQDSQLSRYAFASFDIASLTGRQVESAVLTVSGTLIDSAPTPSSRIDVHTTRGSWRELEVNFANKPSFGPTIASATFTKERSAQRMDVTTAVREHLTQGASRFDVGFTRDLSAGERALLVSIEPRESRYPPSLEIKFSD</sequence>
<dbReference type="SMART" id="SM00635">
    <property type="entry name" value="BID_2"/>
    <property type="match status" value="2"/>
</dbReference>
<feature type="domain" description="F5/8 type C" evidence="6">
    <location>
        <begin position="1145"/>
        <end position="1266"/>
    </location>
</feature>
<feature type="signal peptide" evidence="5">
    <location>
        <begin position="1"/>
        <end position="24"/>
    </location>
</feature>
<keyword evidence="8" id="KW-1185">Reference proteome</keyword>
<dbReference type="Gene3D" id="2.70.98.70">
    <property type="match status" value="1"/>
</dbReference>
<feature type="domain" description="F5/8 type C" evidence="6">
    <location>
        <begin position="749"/>
        <end position="887"/>
    </location>
</feature>
<reference evidence="7 8" key="1">
    <citation type="submission" date="2023-08" db="EMBL/GenBank/DDBJ databases">
        <title>Functional and genomic diversity of the sorghum phyllosphere microbiome.</title>
        <authorList>
            <person name="Shade A."/>
        </authorList>
    </citation>
    <scope>NUCLEOTIDE SEQUENCE [LARGE SCALE GENOMIC DNA]</scope>
    <source>
        <strain evidence="7 8">SORGH_AS_0919</strain>
    </source>
</reference>
<proteinExistence type="predicted"/>
<comment type="caution">
    <text evidence="7">The sequence shown here is derived from an EMBL/GenBank/DDBJ whole genome shotgun (WGS) entry which is preliminary data.</text>
</comment>
<evidence type="ECO:0000313" key="7">
    <source>
        <dbReference type="EMBL" id="MDR6167445.1"/>
    </source>
</evidence>
<dbReference type="InterPro" id="IPR008979">
    <property type="entry name" value="Galactose-bd-like_sf"/>
</dbReference>
<evidence type="ECO:0000256" key="1">
    <source>
        <dbReference type="ARBA" id="ARBA00004613"/>
    </source>
</evidence>
<evidence type="ECO:0000256" key="5">
    <source>
        <dbReference type="SAM" id="SignalP"/>
    </source>
</evidence>
<dbReference type="PANTHER" id="PTHR38045">
    <property type="entry name" value="CHROMOSOME 1, WHOLE GENOME SHOTGUN SEQUENCE"/>
    <property type="match status" value="1"/>
</dbReference>
<feature type="chain" id="PRO_5046078300" description="F5/8 type C domain-containing protein" evidence="5">
    <location>
        <begin position="25"/>
        <end position="1565"/>
    </location>
</feature>
<dbReference type="InterPro" id="IPR055372">
    <property type="entry name" value="CBM96"/>
</dbReference>
<dbReference type="Gene3D" id="2.60.120.260">
    <property type="entry name" value="Galactose-binding domain-like"/>
    <property type="match status" value="2"/>
</dbReference>
<dbReference type="EMBL" id="JAVIZA010000001">
    <property type="protein sequence ID" value="MDR6167445.1"/>
    <property type="molecule type" value="Genomic_DNA"/>
</dbReference>
<comment type="subcellular location">
    <subcellularLocation>
        <location evidence="1">Secreted</location>
    </subcellularLocation>
</comment>
<evidence type="ECO:0000313" key="8">
    <source>
        <dbReference type="Proteomes" id="UP001260188"/>
    </source>
</evidence>
<dbReference type="SUPFAM" id="SSF49785">
    <property type="entry name" value="Galactose-binding domain-like"/>
    <property type="match status" value="2"/>
</dbReference>
<dbReference type="SUPFAM" id="SSF48230">
    <property type="entry name" value="Chondroitin AC/alginate lyase"/>
    <property type="match status" value="1"/>
</dbReference>
<feature type="region of interest" description="Disordered" evidence="4">
    <location>
        <begin position="499"/>
        <end position="524"/>
    </location>
</feature>
<dbReference type="PROSITE" id="PS50022">
    <property type="entry name" value="FA58C_3"/>
    <property type="match status" value="2"/>
</dbReference>
<dbReference type="InterPro" id="IPR008929">
    <property type="entry name" value="Chondroitin_lyas"/>
</dbReference>
<name>A0ABU1I175_9MICO</name>